<reference evidence="3 4" key="1">
    <citation type="submission" date="2011-08" db="EMBL/GenBank/DDBJ databases">
        <authorList>
            <person name="Liu Z.J."/>
            <person name="Shi F.L."/>
            <person name="Lu J.Q."/>
            <person name="Li M."/>
            <person name="Wang Z.L."/>
        </authorList>
    </citation>
    <scope>NUCLEOTIDE SEQUENCE [LARGE SCALE GENOMIC DNA]</scope>
    <source>
        <strain evidence="3 4">USNM 41457</strain>
    </source>
</reference>
<accession>J9D978</accession>
<evidence type="ECO:0000313" key="4">
    <source>
        <dbReference type="Proteomes" id="UP000003163"/>
    </source>
</evidence>
<protein>
    <submittedName>
        <fullName evidence="3">Uncharacterized protein</fullName>
    </submittedName>
</protein>
<dbReference type="VEuPathDB" id="MicrosporidiaDB:EDEG_01409"/>
<feature type="signal peptide" evidence="2">
    <location>
        <begin position="1"/>
        <end position="15"/>
    </location>
</feature>
<dbReference type="AlphaFoldDB" id="J9D978"/>
<dbReference type="InParanoid" id="J9D978"/>
<keyword evidence="2" id="KW-0732">Signal</keyword>
<dbReference type="EMBL" id="AFBI03000020">
    <property type="protein sequence ID" value="EJW04331.1"/>
    <property type="molecule type" value="Genomic_DNA"/>
</dbReference>
<proteinExistence type="predicted"/>
<feature type="chain" id="PRO_5013288617" evidence="2">
    <location>
        <begin position="16"/>
        <end position="340"/>
    </location>
</feature>
<organism evidence="3 4">
    <name type="scientific">Edhazardia aedis (strain USNM 41457)</name>
    <name type="common">Microsporidian parasite</name>
    <dbReference type="NCBI Taxonomy" id="1003232"/>
    <lineage>
        <taxon>Eukaryota</taxon>
        <taxon>Fungi</taxon>
        <taxon>Fungi incertae sedis</taxon>
        <taxon>Microsporidia</taxon>
        <taxon>Edhazardia</taxon>
    </lineage>
</organism>
<feature type="region of interest" description="Disordered" evidence="1">
    <location>
        <begin position="24"/>
        <end position="52"/>
    </location>
</feature>
<name>J9D978_EDHAE</name>
<evidence type="ECO:0000256" key="1">
    <source>
        <dbReference type="SAM" id="MobiDB-lite"/>
    </source>
</evidence>
<dbReference type="HOGENOM" id="CLU_816424_0_0_1"/>
<feature type="compositionally biased region" description="Polar residues" evidence="1">
    <location>
        <begin position="24"/>
        <end position="43"/>
    </location>
</feature>
<gene>
    <name evidence="3" type="ORF">EDEG_01409</name>
</gene>
<keyword evidence="4" id="KW-1185">Reference proteome</keyword>
<reference evidence="4" key="2">
    <citation type="submission" date="2015-07" db="EMBL/GenBank/DDBJ databases">
        <title>Contrasting host-pathogen interactions and genome evolution in two generalist and specialist microsporidian pathogens of mosquitoes.</title>
        <authorList>
            <consortium name="The Broad Institute Genomics Platform"/>
            <consortium name="The Broad Institute Genome Sequencing Center for Infectious Disease"/>
            <person name="Cuomo C.A."/>
            <person name="Sanscrainte N.D."/>
            <person name="Goldberg J.M."/>
            <person name="Heiman D."/>
            <person name="Young S."/>
            <person name="Zeng Q."/>
            <person name="Becnel J.J."/>
            <person name="Birren B.W."/>
        </authorList>
    </citation>
    <scope>NUCLEOTIDE SEQUENCE [LARGE SCALE GENOMIC DNA]</scope>
    <source>
        <strain evidence="4">USNM 41457</strain>
    </source>
</reference>
<comment type="caution">
    <text evidence="3">The sequence shown here is derived from an EMBL/GenBank/DDBJ whole genome shotgun (WGS) entry which is preliminary data.</text>
</comment>
<evidence type="ECO:0000313" key="3">
    <source>
        <dbReference type="EMBL" id="EJW04331.1"/>
    </source>
</evidence>
<evidence type="ECO:0000256" key="2">
    <source>
        <dbReference type="SAM" id="SignalP"/>
    </source>
</evidence>
<sequence length="340" mass="39719">MIFLLLPINLMYISAALLNQCTRNPGENSPSTSDVQESSQNAGSEKKNEDSENPCKLVEHAFALPTQTHSKIVENIEVSTETTEHIDNHEKKEDSICDLLRNDLLGQDVNDLALLDTNYEEGKLYNSQLLAYFENNLVNICSLTNKTEKNEEIFLESIKQSVANNVQKENQVPSQNDQKINEILKLVEEIYVTLCRTIFENTYTLITNLEQHWHSIAQFIEQFPIQTGYNYDEKEKEIFVEFAKELKEVKEVQWYKSEIDKIESVVNILDQKTSQDITLLTKTNYSTCKKILNQVREYYKHKITFFYFIEDSKKELEHSKLLLFDKKTLEMDKEKLKKNF</sequence>
<dbReference type="Proteomes" id="UP000003163">
    <property type="component" value="Unassembled WGS sequence"/>
</dbReference>